<organism evidence="4 5">
    <name type="scientific">Consotaella salsifontis</name>
    <dbReference type="NCBI Taxonomy" id="1365950"/>
    <lineage>
        <taxon>Bacteria</taxon>
        <taxon>Pseudomonadati</taxon>
        <taxon>Pseudomonadota</taxon>
        <taxon>Alphaproteobacteria</taxon>
        <taxon>Hyphomicrobiales</taxon>
        <taxon>Aurantimonadaceae</taxon>
        <taxon>Consotaella</taxon>
    </lineage>
</organism>
<dbReference type="PANTHER" id="PTHR43808">
    <property type="entry name" value="ACETYLORNITHINE DEACETYLASE"/>
    <property type="match status" value="1"/>
</dbReference>
<gene>
    <name evidence="4" type="ORF">SAMN05428963_1316</name>
</gene>
<evidence type="ECO:0000256" key="1">
    <source>
        <dbReference type="ARBA" id="ARBA00022723"/>
    </source>
</evidence>
<dbReference type="EMBL" id="FUXL01000031">
    <property type="protein sequence ID" value="SKA39381.1"/>
    <property type="molecule type" value="Genomic_DNA"/>
</dbReference>
<dbReference type="Gene3D" id="3.30.70.360">
    <property type="match status" value="1"/>
</dbReference>
<dbReference type="SUPFAM" id="SSF55031">
    <property type="entry name" value="Bacterial exopeptidase dimerisation domain"/>
    <property type="match status" value="1"/>
</dbReference>
<dbReference type="OrthoDB" id="9776600at2"/>
<dbReference type="PANTHER" id="PTHR43808:SF17">
    <property type="entry name" value="PEPTIDASE M20"/>
    <property type="match status" value="1"/>
</dbReference>
<dbReference type="Gene3D" id="3.40.630.10">
    <property type="entry name" value="Zn peptidases"/>
    <property type="match status" value="1"/>
</dbReference>
<evidence type="ECO:0000256" key="2">
    <source>
        <dbReference type="ARBA" id="ARBA00022801"/>
    </source>
</evidence>
<keyword evidence="1" id="KW-0479">Metal-binding</keyword>
<evidence type="ECO:0000313" key="5">
    <source>
        <dbReference type="Proteomes" id="UP000190135"/>
    </source>
</evidence>
<dbReference type="GO" id="GO:0046872">
    <property type="term" value="F:metal ion binding"/>
    <property type="evidence" value="ECO:0007669"/>
    <property type="project" value="UniProtKB-KW"/>
</dbReference>
<dbReference type="GO" id="GO:0016787">
    <property type="term" value="F:hydrolase activity"/>
    <property type="evidence" value="ECO:0007669"/>
    <property type="project" value="UniProtKB-KW"/>
</dbReference>
<dbReference type="Proteomes" id="UP000190135">
    <property type="component" value="Unassembled WGS sequence"/>
</dbReference>
<keyword evidence="2" id="KW-0378">Hydrolase</keyword>
<dbReference type="STRING" id="1365950.SAMN05428963_1316"/>
<protein>
    <submittedName>
        <fullName evidence="4">Di-or tripeptidase</fullName>
    </submittedName>
</protein>
<sequence length="402" mass="42132">MPIAVPALLAHPKFAAAAAYLEGAHDRLIEEIIQLTEIPAPPFKEERRAAAFLEMMRPAGFADAKLDAIGNVVALRKGRSGGGMIVLSAHLDTVFPEGTDVSVRREGTKLFAPGIGDDTRGLAALLAFARALDAAAIETEADLLFVADVGEEGRGDLRGIRHLFTEGEFRDRITGFFTFDSPDMDELVVTAVGSRRYHVVFRGPGGHSFSAFGTVNPAYALAETVLGLSRMSVSSETRTTFSASVLGGGTSINAIPEEVFVDVDLRSISPEDLARIDTELHRLVDTAVANENARGSTESGAITAEAVLIGDRPAGATPRDSLIVTASAEALAAFGFEVGFRASSTDANIPMSLGVPAVMIGTGGKGGRAHTLAEWIDVEPETSLRGLKAGLAAFLGVVGLCD</sequence>
<feature type="domain" description="Peptidase M20 dimerisation" evidence="3">
    <location>
        <begin position="193"/>
        <end position="288"/>
    </location>
</feature>
<dbReference type="InterPro" id="IPR002933">
    <property type="entry name" value="Peptidase_M20"/>
</dbReference>
<proteinExistence type="predicted"/>
<dbReference type="SUPFAM" id="SSF53187">
    <property type="entry name" value="Zn-dependent exopeptidases"/>
    <property type="match status" value="1"/>
</dbReference>
<dbReference type="InterPro" id="IPR050072">
    <property type="entry name" value="Peptidase_M20A"/>
</dbReference>
<evidence type="ECO:0000313" key="4">
    <source>
        <dbReference type="EMBL" id="SKA39381.1"/>
    </source>
</evidence>
<reference evidence="4 5" key="1">
    <citation type="submission" date="2017-02" db="EMBL/GenBank/DDBJ databases">
        <authorList>
            <person name="Peterson S.W."/>
        </authorList>
    </citation>
    <scope>NUCLEOTIDE SEQUENCE [LARGE SCALE GENOMIC DNA]</scope>
    <source>
        <strain evidence="4 5">USBA 369</strain>
    </source>
</reference>
<keyword evidence="5" id="KW-1185">Reference proteome</keyword>
<dbReference type="Pfam" id="PF01546">
    <property type="entry name" value="Peptidase_M20"/>
    <property type="match status" value="1"/>
</dbReference>
<dbReference type="InterPro" id="IPR036264">
    <property type="entry name" value="Bact_exopeptidase_dim_dom"/>
</dbReference>
<dbReference type="InterPro" id="IPR011650">
    <property type="entry name" value="Peptidase_M20_dimer"/>
</dbReference>
<evidence type="ECO:0000259" key="3">
    <source>
        <dbReference type="Pfam" id="PF07687"/>
    </source>
</evidence>
<accession>A0A1T4TGG5</accession>
<dbReference type="Pfam" id="PF07687">
    <property type="entry name" value="M20_dimer"/>
    <property type="match status" value="1"/>
</dbReference>
<name>A0A1T4TGG5_9HYPH</name>
<dbReference type="AlphaFoldDB" id="A0A1T4TGG5"/>